<name>A0A2I5HHK8_SALDZ</name>
<reference evidence="2 4" key="1">
    <citation type="submission" date="2017-09" db="EMBL/GenBank/DDBJ databases">
        <title>Complete genome of Salmonella enterica subsp. diarizonae isolated from stool of a patient with bacterial enteropathy.</title>
        <authorList>
            <person name="Zhou J."/>
            <person name="Chen Q."/>
            <person name="Guo L."/>
            <person name="Fan J."/>
        </authorList>
    </citation>
    <scope>NUCLEOTIDE SEQUENCE [LARGE SCALE GENOMIC DNA]</scope>
    <source>
        <strain evidence="2 4">HZS154</strain>
    </source>
</reference>
<reference evidence="3" key="2">
    <citation type="submission" date="2018-08" db="EMBL/GenBank/DDBJ databases">
        <authorList>
            <person name="Ashton P.M."/>
            <person name="Dallman T."/>
            <person name="Nair S."/>
            <person name="De Pinna E."/>
            <person name="Peters T."/>
            <person name="Grant K."/>
        </authorList>
    </citation>
    <scope>NUCLEOTIDE SEQUENCE [LARGE SCALE GENOMIC DNA]</scope>
    <source>
        <strain evidence="3">294779</strain>
    </source>
</reference>
<feature type="region of interest" description="Disordered" evidence="1">
    <location>
        <begin position="1"/>
        <end position="23"/>
    </location>
</feature>
<sequence length="80" mass="9583">MILFKPNHASRYRPKQTEKPRKNNKLAIRSNMINIRKEAIDNENNNSNNTTTNFYFFVRQWFLFMNTQDRFTDPLAASPD</sequence>
<evidence type="ECO:0000313" key="2">
    <source>
        <dbReference type="EMBL" id="ATW54988.1"/>
    </source>
</evidence>
<proteinExistence type="predicted"/>
<dbReference type="EMBL" id="CP023345">
    <property type="protein sequence ID" value="ATW54988.1"/>
    <property type="molecule type" value="Genomic_DNA"/>
</dbReference>
<organism evidence="2 4">
    <name type="scientific">Salmonella diarizonae</name>
    <dbReference type="NCBI Taxonomy" id="59204"/>
    <lineage>
        <taxon>Bacteria</taxon>
        <taxon>Pseudomonadati</taxon>
        <taxon>Pseudomonadota</taxon>
        <taxon>Gammaproteobacteria</taxon>
        <taxon>Enterobacterales</taxon>
        <taxon>Enterobacteriaceae</taxon>
        <taxon>Salmonella</taxon>
    </lineage>
</organism>
<dbReference type="EMBL" id="AAIBIC010000001">
    <property type="protein sequence ID" value="ECC3912606.1"/>
    <property type="molecule type" value="Genomic_DNA"/>
</dbReference>
<evidence type="ECO:0000313" key="3">
    <source>
        <dbReference type="EMBL" id="ECC3912606.1"/>
    </source>
</evidence>
<dbReference type="AlphaFoldDB" id="A0A2I5HHK8"/>
<accession>A0A2I5HHK8</accession>
<dbReference type="Proteomes" id="UP000230639">
    <property type="component" value="Chromosome"/>
</dbReference>
<evidence type="ECO:0000313" key="4">
    <source>
        <dbReference type="Proteomes" id="UP000230639"/>
    </source>
</evidence>
<dbReference type="Proteomes" id="UP000839735">
    <property type="component" value="Unassembled WGS sequence"/>
</dbReference>
<gene>
    <name evidence="2" type="ORF">CNQ75_10905</name>
    <name evidence="3" type="ORF">CTQ69_00670</name>
</gene>
<evidence type="ECO:0000256" key="1">
    <source>
        <dbReference type="SAM" id="MobiDB-lite"/>
    </source>
</evidence>
<protein>
    <submittedName>
        <fullName evidence="2">Uncharacterized protein</fullName>
    </submittedName>
</protein>